<accession>A0A971D0G7</accession>
<sequence length="677" mass="71284">MDSSKTLNAGWTATVVGGPGERKLELTGSSTLGNTLGWKVVDPSTNVVLGSGRTSQGGNMLLPEKYMIGETTQYDLYVWGQKDGNETDGMTNIATMPGAIQKINGFPKVPPSYGIELTGTTEGMLKAYKIGDYSSWNYVDSSANTLKDVTLSTPSTLQTTLTQAAEAAGGDVGATGNPIAWVASQWLGYPTNPPTADMTSAYSPYAGQLQLFAQELAKDIAGGSSALAADNWSLTGLNAPPGLSQRLQVSDPGLYLIVDDSGTSLPIIVGTKALNEALDNGDGRFVDFADAGVGDKPRLGQAALKSTDSSDVTKRIVNDADMDGFDFGEGVEYEIELRVPDLSDTGYTSVPFASYEFSLKDVADKGLTMPDPGEVKVLMNVDPVTGLAAADTDVTATTGVNVSLDVDGALLVSGLQYLFAQQKGSGVANKTTVPVGSKIRIRYAAKLNKYEDTKFEAPGGEVESNGNTVTLTRTTSSGNEDSSLTATAQAYSFEVKLLKVDKDDMSKALGGAKFEVSRAKRDGTGTEVLTFVDLDAGVYRLATTGDTETTTEVTTSSDGHLVLQGVEARELSFKETVAPDGYFTISDFTVEVNKVWNPFDNTVTSVSYSTDGSDLAYVSQDGSAVVVADPTMSLANLPYTGGVGILLMSIISGLFFMVAVRPYYLSHCAEATANILI</sequence>
<dbReference type="InterPro" id="IPR041033">
    <property type="entry name" value="SpaA_PFL_dom_1"/>
</dbReference>
<evidence type="ECO:0000313" key="3">
    <source>
        <dbReference type="EMBL" id="NLT80261.1"/>
    </source>
</evidence>
<dbReference type="EMBL" id="JAAXZR010000026">
    <property type="protein sequence ID" value="NLT80261.1"/>
    <property type="molecule type" value="Genomic_DNA"/>
</dbReference>
<organism evidence="3 4">
    <name type="scientific">Bifidobacterium crudilactis</name>
    <dbReference type="NCBI Taxonomy" id="327277"/>
    <lineage>
        <taxon>Bacteria</taxon>
        <taxon>Bacillati</taxon>
        <taxon>Actinomycetota</taxon>
        <taxon>Actinomycetes</taxon>
        <taxon>Bifidobacteriales</taxon>
        <taxon>Bifidobacteriaceae</taxon>
        <taxon>Bifidobacterium</taxon>
    </lineage>
</organism>
<dbReference type="Pfam" id="PF17802">
    <property type="entry name" value="SpaA"/>
    <property type="match status" value="1"/>
</dbReference>
<feature type="transmembrane region" description="Helical" evidence="1">
    <location>
        <begin position="639"/>
        <end position="660"/>
    </location>
</feature>
<dbReference type="RefSeq" id="WP_273174366.1">
    <property type="nucleotide sequence ID" value="NZ_JAAXZR010000026.1"/>
</dbReference>
<gene>
    <name evidence="3" type="ORF">GXW98_08275</name>
</gene>
<name>A0A971D0G7_9BIFI</name>
<reference evidence="3" key="1">
    <citation type="journal article" date="2020" name="Biotechnol. Biofuels">
        <title>New insights from the biogas microbiome by comprehensive genome-resolved metagenomics of nearly 1600 species originating from multiple anaerobic digesters.</title>
        <authorList>
            <person name="Campanaro S."/>
            <person name="Treu L."/>
            <person name="Rodriguez-R L.M."/>
            <person name="Kovalovszki A."/>
            <person name="Ziels R.M."/>
            <person name="Maus I."/>
            <person name="Zhu X."/>
            <person name="Kougias P.G."/>
            <person name="Basile A."/>
            <person name="Luo G."/>
            <person name="Schluter A."/>
            <person name="Konstantinidis K.T."/>
            <person name="Angelidaki I."/>
        </authorList>
    </citation>
    <scope>NUCLEOTIDE SEQUENCE</scope>
    <source>
        <strain evidence="3">AS01afH2WH_6</strain>
    </source>
</reference>
<dbReference type="InterPro" id="IPR026466">
    <property type="entry name" value="Fim_isopep_form_D2_dom"/>
</dbReference>
<comment type="caution">
    <text evidence="3">The sequence shown here is derived from an EMBL/GenBank/DDBJ whole genome shotgun (WGS) entry which is preliminary data.</text>
</comment>
<dbReference type="AlphaFoldDB" id="A0A971D0G7"/>
<dbReference type="GO" id="GO:0005975">
    <property type="term" value="P:carbohydrate metabolic process"/>
    <property type="evidence" value="ECO:0007669"/>
    <property type="project" value="UniProtKB-ARBA"/>
</dbReference>
<feature type="domain" description="SpaA-like prealbumin fold" evidence="2">
    <location>
        <begin position="494"/>
        <end position="594"/>
    </location>
</feature>
<dbReference type="NCBIfam" id="TIGR04226">
    <property type="entry name" value="RrgB_K2N_iso_D2"/>
    <property type="match status" value="1"/>
</dbReference>
<dbReference type="Gene3D" id="2.60.40.10">
    <property type="entry name" value="Immunoglobulins"/>
    <property type="match status" value="1"/>
</dbReference>
<dbReference type="Gene3D" id="2.60.40.740">
    <property type="match status" value="1"/>
</dbReference>
<reference evidence="3" key="2">
    <citation type="submission" date="2020-01" db="EMBL/GenBank/DDBJ databases">
        <authorList>
            <person name="Campanaro S."/>
        </authorList>
    </citation>
    <scope>NUCLEOTIDE SEQUENCE</scope>
    <source>
        <strain evidence="3">AS01afH2WH_6</strain>
    </source>
</reference>
<keyword evidence="1" id="KW-0812">Transmembrane</keyword>
<proteinExistence type="predicted"/>
<evidence type="ECO:0000256" key="1">
    <source>
        <dbReference type="SAM" id="Phobius"/>
    </source>
</evidence>
<protein>
    <submittedName>
        <fullName evidence="3">Isopeptide-forming domain-containing fimbrial protein</fullName>
    </submittedName>
</protein>
<dbReference type="Proteomes" id="UP000767327">
    <property type="component" value="Unassembled WGS sequence"/>
</dbReference>
<dbReference type="InterPro" id="IPR013783">
    <property type="entry name" value="Ig-like_fold"/>
</dbReference>
<keyword evidence="1" id="KW-1133">Transmembrane helix</keyword>
<keyword evidence="1" id="KW-0472">Membrane</keyword>
<evidence type="ECO:0000259" key="2">
    <source>
        <dbReference type="Pfam" id="PF17802"/>
    </source>
</evidence>
<evidence type="ECO:0000313" key="4">
    <source>
        <dbReference type="Proteomes" id="UP000767327"/>
    </source>
</evidence>